<dbReference type="PANTHER" id="PTHR11051:SF13">
    <property type="entry name" value="GLYCOSYL TRANSFERASE"/>
    <property type="match status" value="1"/>
</dbReference>
<dbReference type="EMBL" id="JBHTLY010000002">
    <property type="protein sequence ID" value="MFD1201466.1"/>
    <property type="molecule type" value="Genomic_DNA"/>
</dbReference>
<accession>A0ABW3TLA4</accession>
<dbReference type="RefSeq" id="WP_343958177.1">
    <property type="nucleotide sequence ID" value="NZ_BAAAKZ010000002.1"/>
</dbReference>
<dbReference type="InterPro" id="IPR012341">
    <property type="entry name" value="6hp_glycosidase-like_sf"/>
</dbReference>
<evidence type="ECO:0000259" key="4">
    <source>
        <dbReference type="Pfam" id="PF03633"/>
    </source>
</evidence>
<feature type="domain" description="Glycoside hydrolase family 65 C-terminal" evidence="4">
    <location>
        <begin position="707"/>
        <end position="752"/>
    </location>
</feature>
<dbReference type="InterPro" id="IPR005195">
    <property type="entry name" value="Glyco_hydro_65_M"/>
</dbReference>
<dbReference type="PIRSF" id="PIRSF036289">
    <property type="entry name" value="Glycosyl_hydrolase_malt_phosph"/>
    <property type="match status" value="1"/>
</dbReference>
<gene>
    <name evidence="6" type="ORF">ACFQ3U_06130</name>
</gene>
<dbReference type="InterPro" id="IPR011013">
    <property type="entry name" value="Gal_mutarotase_sf_dom"/>
</dbReference>
<dbReference type="GO" id="GO:0016787">
    <property type="term" value="F:hydrolase activity"/>
    <property type="evidence" value="ECO:0007669"/>
    <property type="project" value="UniProtKB-KW"/>
</dbReference>
<keyword evidence="2" id="KW-0326">Glycosidase</keyword>
<evidence type="ECO:0000259" key="3">
    <source>
        <dbReference type="Pfam" id="PF03632"/>
    </source>
</evidence>
<dbReference type="SUPFAM" id="SSF48208">
    <property type="entry name" value="Six-hairpin glycosidases"/>
    <property type="match status" value="1"/>
</dbReference>
<dbReference type="Gene3D" id="2.60.420.10">
    <property type="entry name" value="Maltose phosphorylase, domain 3"/>
    <property type="match status" value="1"/>
</dbReference>
<evidence type="ECO:0000313" key="7">
    <source>
        <dbReference type="Proteomes" id="UP001597181"/>
    </source>
</evidence>
<dbReference type="PANTHER" id="PTHR11051">
    <property type="entry name" value="GLYCOSYL HYDROLASE-RELATED"/>
    <property type="match status" value="1"/>
</dbReference>
<sequence>MLSGGTTPADEWVISEREYSAETAGRNETVFALGNGYLGLRGNHTEEAESYELGTFVNGFHESWPIRHAESAYGFARVGQTIVNVPDAKPMELEVAGERFALSASRFTDYGRELDLRGGVLRRSVVWHTRAGARLRIELTRVVSFAERHVAAQRLSVTHLGGGSAEPGAGPLALTVISGLTNRDAAPAVVQSGPNDPRRAERAEGRTLIPAAAEFSDDMLGLAYRTAGSELAVAVAASHDAPGAVLQAASGSDDESTETILFELREGERADVTKYIAYFDGDVTEVSELVVRAEAAVASAARRGFPALLAAQREWLDDFWRRSDVTIAGQPEAQRSVRWCIFQLAQAAARADGRGIAAKGVTGSGYSGHYFWDSEVYALPFLAYADPLAARNALQMRVDMLPAARHRAWEMNEAGALFPWRTITGEEASAYYPAGTAQYHINADVCFAVAKYVRATGDTGFLAAGGIDIAVETARMWLSLGFWRGDTFHIHGVTGPDEYTAVVNDNFYTNAMARFNLRFAARALSELAELDPDAYALAIERLRVAENEPLSWQRAAAGMHIGVDEALGIHPQDAAFLDREVWDFDGTPRERYPLLLHFHPLVIYRHQVLKQADAVLALFLLSDEFTPEQKRADFEYYDPLTTGDSTLSGVVQAIIAAEVGYSDLAVEHFTNAWSVDLRDLHGNAADGVHVASAGGVWSALVYGFGGLRDAGGALSFDPRLPAEWPELAFSLMVEGRCLRVTVRQESLSLALDAAASDAGAAPSRGGSAAPGEGAGVSVQVRGEAVSLTPGEAVTIALAGQGPRLTGRPRRRSR</sequence>
<evidence type="ECO:0000313" key="6">
    <source>
        <dbReference type="EMBL" id="MFD1201466.1"/>
    </source>
</evidence>
<dbReference type="Proteomes" id="UP001597181">
    <property type="component" value="Unassembled WGS sequence"/>
</dbReference>
<dbReference type="InterPro" id="IPR037018">
    <property type="entry name" value="GH65_N"/>
</dbReference>
<comment type="similarity">
    <text evidence="1">Belongs to the glycosyl hydrolase 65 family.</text>
</comment>
<keyword evidence="6" id="KW-0378">Hydrolase</keyword>
<dbReference type="InterPro" id="IPR005196">
    <property type="entry name" value="Glyco_hydro_65_N"/>
</dbReference>
<reference evidence="7" key="1">
    <citation type="journal article" date="2019" name="Int. J. Syst. Evol. Microbiol.">
        <title>The Global Catalogue of Microorganisms (GCM) 10K type strain sequencing project: providing services to taxonomists for standard genome sequencing and annotation.</title>
        <authorList>
            <consortium name="The Broad Institute Genomics Platform"/>
            <consortium name="The Broad Institute Genome Sequencing Center for Infectious Disease"/>
            <person name="Wu L."/>
            <person name="Ma J."/>
        </authorList>
    </citation>
    <scope>NUCLEOTIDE SEQUENCE [LARGE SCALE GENOMIC DNA]</scope>
    <source>
        <strain evidence="7">CCUG 50213</strain>
    </source>
</reference>
<feature type="domain" description="Glycoside hydrolase family 65 central catalytic" evidence="3">
    <location>
        <begin position="338"/>
        <end position="697"/>
    </location>
</feature>
<dbReference type="Gene3D" id="1.50.10.10">
    <property type="match status" value="1"/>
</dbReference>
<dbReference type="SUPFAM" id="SSF74650">
    <property type="entry name" value="Galactose mutarotase-like"/>
    <property type="match status" value="1"/>
</dbReference>
<dbReference type="InterPro" id="IPR017045">
    <property type="entry name" value="Malt_Pase/Glycosyl_Hdrlase"/>
</dbReference>
<dbReference type="Pfam" id="PF03632">
    <property type="entry name" value="Glyco_hydro_65m"/>
    <property type="match status" value="1"/>
</dbReference>
<protein>
    <submittedName>
        <fullName evidence="6">Glycoside hydrolase family 65 protein</fullName>
    </submittedName>
</protein>
<proteinExistence type="inferred from homology"/>
<evidence type="ECO:0000256" key="1">
    <source>
        <dbReference type="ARBA" id="ARBA00006768"/>
    </source>
</evidence>
<dbReference type="Pfam" id="PF03636">
    <property type="entry name" value="Glyco_hydro_65N"/>
    <property type="match status" value="1"/>
</dbReference>
<dbReference type="Gene3D" id="2.70.98.40">
    <property type="entry name" value="Glycoside hydrolase, family 65, N-terminal domain"/>
    <property type="match status" value="1"/>
</dbReference>
<dbReference type="InterPro" id="IPR005194">
    <property type="entry name" value="Glyco_hydro_65_C"/>
</dbReference>
<feature type="domain" description="Glycoside hydrolase family 65 N-terminal" evidence="5">
    <location>
        <begin position="16"/>
        <end position="279"/>
    </location>
</feature>
<comment type="caution">
    <text evidence="6">The sequence shown here is derived from an EMBL/GenBank/DDBJ whole genome shotgun (WGS) entry which is preliminary data.</text>
</comment>
<name>A0ABW3TLA4_9MICO</name>
<dbReference type="Pfam" id="PF03633">
    <property type="entry name" value="Glyco_hydro_65C"/>
    <property type="match status" value="1"/>
</dbReference>
<evidence type="ECO:0000259" key="5">
    <source>
        <dbReference type="Pfam" id="PF03636"/>
    </source>
</evidence>
<evidence type="ECO:0000256" key="2">
    <source>
        <dbReference type="ARBA" id="ARBA00023295"/>
    </source>
</evidence>
<organism evidence="6 7">
    <name type="scientific">Leucobacter albus</name>
    <dbReference type="NCBI Taxonomy" id="272210"/>
    <lineage>
        <taxon>Bacteria</taxon>
        <taxon>Bacillati</taxon>
        <taxon>Actinomycetota</taxon>
        <taxon>Actinomycetes</taxon>
        <taxon>Micrococcales</taxon>
        <taxon>Microbacteriaceae</taxon>
        <taxon>Leucobacter</taxon>
    </lineage>
</organism>
<keyword evidence="7" id="KW-1185">Reference proteome</keyword>
<dbReference type="InterPro" id="IPR008928">
    <property type="entry name" value="6-hairpin_glycosidase_sf"/>
</dbReference>